<dbReference type="EMBL" id="MNQH01000001">
    <property type="protein sequence ID" value="OKY96753.1"/>
    <property type="molecule type" value="Genomic_DNA"/>
</dbReference>
<sequence>MMQDEVNKIVFNALADGWEIWFPGVGSLVPEFRSAWRASARQLERPSRRIAFLLSEQRGVSVIDLIARAGACDVAAAEDIYSRWLDKARVEDGISIPGVGELNHRYFRLDPQLDAVLNPLGHDPLPLKRRYSRLPLYLGIALLCTAAVGYGIWQYGEWMRLPFMGDSEKQEVLPVAEVVSSVPVRTGSETPEAAGGDAESGAIGSEPVAESRPVETLPDDETVGVGTPSEGATGADNADLDADHEAPVPEVAWMIPGRTYVVWGVYSTEENARRAVAEVRDRLSDTNFRIYFFGKKWMVSVFESDSAAECRDFMRNAGAGLKEVWPYTKKR</sequence>
<keyword evidence="2" id="KW-0812">Transmembrane</keyword>
<accession>A0A1Q6FD10</accession>
<keyword evidence="2" id="KW-0472">Membrane</keyword>
<comment type="caution">
    <text evidence="3">The sequence shown here is derived from an EMBL/GenBank/DDBJ whole genome shotgun (WGS) entry which is preliminary data.</text>
</comment>
<gene>
    <name evidence="3" type="ORF">BHV66_01435</name>
</gene>
<evidence type="ECO:0000313" key="3">
    <source>
        <dbReference type="EMBL" id="OKY96753.1"/>
    </source>
</evidence>
<dbReference type="AlphaFoldDB" id="A0A1Q6FD10"/>
<feature type="region of interest" description="Disordered" evidence="1">
    <location>
        <begin position="183"/>
        <end position="241"/>
    </location>
</feature>
<feature type="transmembrane region" description="Helical" evidence="2">
    <location>
        <begin position="134"/>
        <end position="153"/>
    </location>
</feature>
<reference evidence="3 4" key="1">
    <citation type="journal article" date="2016" name="Nat. Biotechnol.">
        <title>Measurement of bacterial replication rates in microbial communities.</title>
        <authorList>
            <person name="Brown C.T."/>
            <person name="Olm M.R."/>
            <person name="Thomas B.C."/>
            <person name="Banfield J.F."/>
        </authorList>
    </citation>
    <scope>NUCLEOTIDE SEQUENCE [LARGE SCALE GENOMIC DNA]</scope>
    <source>
        <strain evidence="3">CAG:67_53_122</strain>
    </source>
</reference>
<dbReference type="STRING" id="28117.BHV66_01435"/>
<proteinExistence type="predicted"/>
<evidence type="ECO:0008006" key="5">
    <source>
        <dbReference type="Google" id="ProtNLM"/>
    </source>
</evidence>
<evidence type="ECO:0000313" key="4">
    <source>
        <dbReference type="Proteomes" id="UP000187417"/>
    </source>
</evidence>
<evidence type="ECO:0000256" key="1">
    <source>
        <dbReference type="SAM" id="MobiDB-lite"/>
    </source>
</evidence>
<protein>
    <recommendedName>
        <fullName evidence="5">SPOR domain-containing protein</fullName>
    </recommendedName>
</protein>
<evidence type="ECO:0000256" key="2">
    <source>
        <dbReference type="SAM" id="Phobius"/>
    </source>
</evidence>
<name>A0A1Q6FD10_9BACT</name>
<organism evidence="3 4">
    <name type="scientific">Alistipes putredinis</name>
    <dbReference type="NCBI Taxonomy" id="28117"/>
    <lineage>
        <taxon>Bacteria</taxon>
        <taxon>Pseudomonadati</taxon>
        <taxon>Bacteroidota</taxon>
        <taxon>Bacteroidia</taxon>
        <taxon>Bacteroidales</taxon>
        <taxon>Rikenellaceae</taxon>
        <taxon>Alistipes</taxon>
    </lineage>
</organism>
<dbReference type="RefSeq" id="WP_278338931.1">
    <property type="nucleotide sequence ID" value="NZ_BAAFKT010000020.1"/>
</dbReference>
<keyword evidence="2" id="KW-1133">Transmembrane helix</keyword>
<dbReference type="Proteomes" id="UP000187417">
    <property type="component" value="Unassembled WGS sequence"/>
</dbReference>